<sequence>MNRAMVRFTPIFLLIIFTISTQSLFSQNMGFKGGVTISTVNGQGSGSFIPGFQAGFYKQFGFEEQPYFQLELLVSQKGSHNWSSENLRNINLFYLDVPIMFGIYIGQKVNLNLGFQPSLFLGGNFRSEESAKNLWGEVASMDYSTLFGIEYNLRESFIIGGRYNHSFVPLQSYTNDFATNKDLPLLMVAQIYCRIKIDNLSDLNPFSNRKKKD</sequence>
<protein>
    <recommendedName>
        <fullName evidence="1">Outer membrane protein beta-barrel domain-containing protein</fullName>
    </recommendedName>
</protein>
<comment type="caution">
    <text evidence="2">The sequence shown here is derived from an EMBL/GenBank/DDBJ whole genome shotgun (WGS) entry which is preliminary data.</text>
</comment>
<dbReference type="AlphaFoldDB" id="A0A2T4DQ42"/>
<organism evidence="2 3">
    <name type="scientific">Marivirga lumbricoides</name>
    <dbReference type="NCBI Taxonomy" id="1046115"/>
    <lineage>
        <taxon>Bacteria</taxon>
        <taxon>Pseudomonadati</taxon>
        <taxon>Bacteroidota</taxon>
        <taxon>Cytophagia</taxon>
        <taxon>Cytophagales</taxon>
        <taxon>Marivirgaceae</taxon>
        <taxon>Marivirga</taxon>
    </lineage>
</organism>
<name>A0A2T4DQ42_9BACT</name>
<dbReference type="Proteomes" id="UP000240608">
    <property type="component" value="Unassembled WGS sequence"/>
</dbReference>
<dbReference type="EMBL" id="PYVU01000077">
    <property type="protein sequence ID" value="PTB95917.1"/>
    <property type="molecule type" value="Genomic_DNA"/>
</dbReference>
<dbReference type="InterPro" id="IPR025665">
    <property type="entry name" value="Beta-barrel_OMP_2"/>
</dbReference>
<dbReference type="Pfam" id="PF13568">
    <property type="entry name" value="OMP_b-brl_2"/>
    <property type="match status" value="1"/>
</dbReference>
<evidence type="ECO:0000259" key="1">
    <source>
        <dbReference type="Pfam" id="PF13568"/>
    </source>
</evidence>
<evidence type="ECO:0000313" key="3">
    <source>
        <dbReference type="Proteomes" id="UP000240608"/>
    </source>
</evidence>
<proteinExistence type="predicted"/>
<gene>
    <name evidence="2" type="ORF">C9994_09625</name>
</gene>
<feature type="domain" description="Outer membrane protein beta-barrel" evidence="1">
    <location>
        <begin position="28"/>
        <end position="169"/>
    </location>
</feature>
<reference evidence="2 3" key="1">
    <citation type="submission" date="2018-03" db="EMBL/GenBank/DDBJ databases">
        <title>Cross-interface Injection: A General Nanoliter Liquid Handling Method Applied to Single Cells Genome Amplification Automated Nanoliter Liquid Handling Applied to Single Cell Multiple Displacement Amplification.</title>
        <authorList>
            <person name="Yun J."/>
            <person name="Xu P."/>
            <person name="Xu J."/>
            <person name="Dai X."/>
            <person name="Wang Y."/>
            <person name="Zheng X."/>
            <person name="Cao C."/>
            <person name="Yi Q."/>
            <person name="Zhu Y."/>
            <person name="Wang L."/>
            <person name="Dong Z."/>
            <person name="Huang Y."/>
            <person name="Huang L."/>
            <person name="Du W."/>
        </authorList>
    </citation>
    <scope>NUCLEOTIDE SEQUENCE [LARGE SCALE GENOMIC DNA]</scope>
    <source>
        <strain evidence="2 3">Z-D1-2</strain>
    </source>
</reference>
<evidence type="ECO:0000313" key="2">
    <source>
        <dbReference type="EMBL" id="PTB95917.1"/>
    </source>
</evidence>
<accession>A0A2T4DQ42</accession>